<evidence type="ECO:0000256" key="4">
    <source>
        <dbReference type="ARBA" id="ARBA00022898"/>
    </source>
</evidence>
<dbReference type="AlphaFoldDB" id="S0G2Q8"/>
<dbReference type="InterPro" id="IPR015422">
    <property type="entry name" value="PyrdxlP-dep_Trfase_small"/>
</dbReference>
<dbReference type="InterPro" id="IPR015424">
    <property type="entry name" value="PyrdxlP-dep_Trfase"/>
</dbReference>
<evidence type="ECO:0000256" key="9">
    <source>
        <dbReference type="ARBA" id="ARBA00078212"/>
    </source>
</evidence>
<keyword evidence="3 11" id="KW-0032">Aminotransferase</keyword>
<evidence type="ECO:0000256" key="6">
    <source>
        <dbReference type="ARBA" id="ARBA00052998"/>
    </source>
</evidence>
<dbReference type="PANTHER" id="PTHR43094:SF1">
    <property type="entry name" value="AMINOTRANSFERASE CLASS-III"/>
    <property type="match status" value="1"/>
</dbReference>
<accession>S0G2Q8</accession>
<reference evidence="11 12" key="1">
    <citation type="journal article" date="2013" name="Genome Announc.">
        <title>Draft Genome Sequence of Desulfotignum phosphitoxidans DSM 13687 Strain FiPS-3.</title>
        <authorList>
            <person name="Poehlein A."/>
            <person name="Daniel R."/>
            <person name="Simeonova D.D."/>
        </authorList>
    </citation>
    <scope>NUCLEOTIDE SEQUENCE [LARGE SCALE GENOMIC DNA]</scope>
    <source>
        <strain evidence="11 12">DSM 13687</strain>
    </source>
</reference>
<comment type="similarity">
    <text evidence="2 10">Belongs to the class-III pyridoxal-phosphate-dependent aminotransferase family.</text>
</comment>
<dbReference type="GO" id="GO:0031299">
    <property type="term" value="F:taurine-pyruvate aminotransferase activity"/>
    <property type="evidence" value="ECO:0007669"/>
    <property type="project" value="UniProtKB-EC"/>
</dbReference>
<dbReference type="CDD" id="cd00610">
    <property type="entry name" value="OAT_like"/>
    <property type="match status" value="1"/>
</dbReference>
<evidence type="ECO:0000256" key="1">
    <source>
        <dbReference type="ARBA" id="ARBA00001933"/>
    </source>
</evidence>
<dbReference type="GO" id="GO:0030170">
    <property type="term" value="F:pyridoxal phosphate binding"/>
    <property type="evidence" value="ECO:0007669"/>
    <property type="project" value="InterPro"/>
</dbReference>
<evidence type="ECO:0000256" key="8">
    <source>
        <dbReference type="ARBA" id="ARBA00074603"/>
    </source>
</evidence>
<dbReference type="InterPro" id="IPR015421">
    <property type="entry name" value="PyrdxlP-dep_Trfase_major"/>
</dbReference>
<organism evidence="11 12">
    <name type="scientific">Desulfotignum phosphitoxidans DSM 13687</name>
    <dbReference type="NCBI Taxonomy" id="1286635"/>
    <lineage>
        <taxon>Bacteria</taxon>
        <taxon>Pseudomonadati</taxon>
        <taxon>Thermodesulfobacteriota</taxon>
        <taxon>Desulfobacteria</taxon>
        <taxon>Desulfobacterales</taxon>
        <taxon>Desulfobacteraceae</taxon>
        <taxon>Desulfotignum</taxon>
    </lineage>
</organism>
<keyword evidence="11" id="KW-0808">Transferase</keyword>
<protein>
    <recommendedName>
        <fullName evidence="8">Taurine--pyruvate aminotransferase</fullName>
        <ecNumber evidence="7">2.6.1.77</ecNumber>
    </recommendedName>
    <alternativeName>
        <fullName evidence="9">Taurine:pyruvate aminotransferase</fullName>
    </alternativeName>
</protein>
<dbReference type="PANTHER" id="PTHR43094">
    <property type="entry name" value="AMINOTRANSFERASE"/>
    <property type="match status" value="1"/>
</dbReference>
<dbReference type="Proteomes" id="UP000014216">
    <property type="component" value="Unassembled WGS sequence"/>
</dbReference>
<sequence length="455" mass="50313">MNNQTDSGKSHVFHFFLNRKYVSIASGKGVYIYDDQGNRYLDASGGPILCSLGHGLEEMADVINEQARKLVYVHRVDFTNPPLEEASRKLCEASNFVMDKVFFVSGGTEAIEIGIKIARKYHLDNGKPSKSRVISRWQSYHGSTAGALAWTGATARRNDFMPYLHDFNHIPPAYCYRCWFNKTPDNCDLDCANALENEIMCLGPDNVSVFLAEPVSGMALCGAVPPEGYFERIREICDKYDVLLMFDEVMTGAGRTGKMFAYEHFNVVPDILALGKGLSGGYFPIGATAVPQFIHDKIASNSGVFGAGHSWGGNPLGCSVVSKTLDYIKEHDLVERSHTLGEYLNNKLDKLRAHPLVGDVRGLGLMRGIEFVQDKTTKKPFEKSLGFSSRVSAACLEKGMFVEYSSGCDRGQAGDMVMLGPPFIITEEQIDSAVQILEQVLDQDLLSSDRQFLTF</sequence>
<dbReference type="FunFam" id="3.40.640.10:FF:000004">
    <property type="entry name" value="Acetylornithine aminotransferase"/>
    <property type="match status" value="1"/>
</dbReference>
<comment type="cofactor">
    <cofactor evidence="1">
        <name>pyridoxal 5'-phosphate</name>
        <dbReference type="ChEBI" id="CHEBI:597326"/>
    </cofactor>
</comment>
<evidence type="ECO:0000313" key="12">
    <source>
        <dbReference type="Proteomes" id="UP000014216"/>
    </source>
</evidence>
<keyword evidence="12" id="KW-1185">Reference proteome</keyword>
<dbReference type="PROSITE" id="PS00600">
    <property type="entry name" value="AA_TRANSFER_CLASS_3"/>
    <property type="match status" value="1"/>
</dbReference>
<dbReference type="PIRSF" id="PIRSF000521">
    <property type="entry name" value="Transaminase_4ab_Lys_Orn"/>
    <property type="match status" value="1"/>
</dbReference>
<dbReference type="Pfam" id="PF00202">
    <property type="entry name" value="Aminotran_3"/>
    <property type="match status" value="1"/>
</dbReference>
<dbReference type="SUPFAM" id="SSF53383">
    <property type="entry name" value="PLP-dependent transferases"/>
    <property type="match status" value="1"/>
</dbReference>
<evidence type="ECO:0000256" key="2">
    <source>
        <dbReference type="ARBA" id="ARBA00008954"/>
    </source>
</evidence>
<dbReference type="EC" id="2.6.1.77" evidence="7"/>
<keyword evidence="4 10" id="KW-0663">Pyridoxal phosphate</keyword>
<evidence type="ECO:0000313" key="11">
    <source>
        <dbReference type="EMBL" id="EMS78026.1"/>
    </source>
</evidence>
<comment type="caution">
    <text evidence="11">The sequence shown here is derived from an EMBL/GenBank/DDBJ whole genome shotgun (WGS) entry which is preliminary data.</text>
</comment>
<keyword evidence="5 11" id="KW-0670">Pyruvate</keyword>
<dbReference type="Gene3D" id="3.40.640.10">
    <property type="entry name" value="Type I PLP-dependent aspartate aminotransferase-like (Major domain)"/>
    <property type="match status" value="1"/>
</dbReference>
<proteinExistence type="inferred from homology"/>
<dbReference type="RefSeq" id="WP_006967803.1">
    <property type="nucleotide sequence ID" value="NZ_APJX01000010.1"/>
</dbReference>
<evidence type="ECO:0000256" key="5">
    <source>
        <dbReference type="ARBA" id="ARBA00023317"/>
    </source>
</evidence>
<dbReference type="OrthoDB" id="9801834at2"/>
<gene>
    <name evidence="11" type="ORF">Dpo_10c00190</name>
</gene>
<dbReference type="Gene3D" id="3.90.1150.10">
    <property type="entry name" value="Aspartate Aminotransferase, domain 1"/>
    <property type="match status" value="1"/>
</dbReference>
<comment type="catalytic activity">
    <reaction evidence="6">
        <text>taurine + pyruvate = sulfoacetaldehyde + L-alanine</text>
        <dbReference type="Rhea" id="RHEA:10420"/>
        <dbReference type="ChEBI" id="CHEBI:15361"/>
        <dbReference type="ChEBI" id="CHEBI:57972"/>
        <dbReference type="ChEBI" id="CHEBI:58246"/>
        <dbReference type="ChEBI" id="CHEBI:507393"/>
        <dbReference type="EC" id="2.6.1.77"/>
    </reaction>
    <physiologicalReaction direction="left-to-right" evidence="6">
        <dbReference type="Rhea" id="RHEA:10421"/>
    </physiologicalReaction>
</comment>
<evidence type="ECO:0000256" key="3">
    <source>
        <dbReference type="ARBA" id="ARBA00022576"/>
    </source>
</evidence>
<name>S0G2Q8_9BACT</name>
<evidence type="ECO:0000256" key="7">
    <source>
        <dbReference type="ARBA" id="ARBA00067057"/>
    </source>
</evidence>
<evidence type="ECO:0000256" key="10">
    <source>
        <dbReference type="RuleBase" id="RU003560"/>
    </source>
</evidence>
<dbReference type="InterPro" id="IPR005814">
    <property type="entry name" value="Aminotrans_3"/>
</dbReference>
<dbReference type="EMBL" id="APJX01000010">
    <property type="protein sequence ID" value="EMS78026.1"/>
    <property type="molecule type" value="Genomic_DNA"/>
</dbReference>
<dbReference type="InterPro" id="IPR049704">
    <property type="entry name" value="Aminotrans_3_PPA_site"/>
</dbReference>